<evidence type="ECO:0000313" key="6">
    <source>
        <dbReference type="Proteomes" id="UP000003807"/>
    </source>
</evidence>
<dbReference type="RefSeq" id="WP_002840639.1">
    <property type="nucleotide sequence ID" value="NZ_AEDP01000050.1"/>
</dbReference>
<dbReference type="InterPro" id="IPR000055">
    <property type="entry name" value="Restrct_endonuc_typeI_TRD"/>
</dbReference>
<dbReference type="PANTHER" id="PTHR30408">
    <property type="entry name" value="TYPE-1 RESTRICTION ENZYME ECOKI SPECIFICITY PROTEIN"/>
    <property type="match status" value="1"/>
</dbReference>
<dbReference type="AlphaFoldDB" id="E1L075"/>
<evidence type="ECO:0000313" key="5">
    <source>
        <dbReference type="EMBL" id="EFL53277.1"/>
    </source>
</evidence>
<evidence type="ECO:0000256" key="1">
    <source>
        <dbReference type="ARBA" id="ARBA00010923"/>
    </source>
</evidence>
<dbReference type="OrthoDB" id="9795776at2"/>
<dbReference type="Gene3D" id="1.10.287.1120">
    <property type="entry name" value="Bipartite methylase S protein"/>
    <property type="match status" value="1"/>
</dbReference>
<feature type="domain" description="Type I restriction modification DNA specificity" evidence="4">
    <location>
        <begin position="221"/>
        <end position="403"/>
    </location>
</feature>
<dbReference type="EMBL" id="AEDP01000050">
    <property type="protein sequence ID" value="EFL53277.1"/>
    <property type="molecule type" value="Genomic_DNA"/>
</dbReference>
<reference evidence="5 6" key="1">
    <citation type="submission" date="2010-08" db="EMBL/GenBank/DDBJ databases">
        <authorList>
            <person name="Durkin A.S."/>
            <person name="Madupu R."/>
            <person name="Torralba M."/>
            <person name="Gillis M."/>
            <person name="Methe B."/>
            <person name="Sutton G."/>
            <person name="Nelson K.E."/>
        </authorList>
    </citation>
    <scope>NUCLEOTIDE SEQUENCE [LARGE SCALE GENOMIC DNA]</scope>
    <source>
        <strain evidence="5 6">BVS033A4</strain>
    </source>
</reference>
<dbReference type="Proteomes" id="UP000003807">
    <property type="component" value="Unassembled WGS sequence"/>
</dbReference>
<dbReference type="SUPFAM" id="SSF116734">
    <property type="entry name" value="DNA methylase specificity domain"/>
    <property type="match status" value="2"/>
</dbReference>
<name>E1L075_FINMA</name>
<gene>
    <name evidence="5" type="ORF">HMPREF9289_0084</name>
</gene>
<dbReference type="GO" id="GO:0003677">
    <property type="term" value="F:DNA binding"/>
    <property type="evidence" value="ECO:0007669"/>
    <property type="project" value="UniProtKB-KW"/>
</dbReference>
<dbReference type="InterPro" id="IPR052021">
    <property type="entry name" value="Type-I_RS_S_subunit"/>
</dbReference>
<comment type="similarity">
    <text evidence="1">Belongs to the type-I restriction system S methylase family.</text>
</comment>
<dbReference type="Gene3D" id="3.90.220.20">
    <property type="entry name" value="DNA methylase specificity domains"/>
    <property type="match status" value="2"/>
</dbReference>
<keyword evidence="3" id="KW-0238">DNA-binding</keyword>
<evidence type="ECO:0000259" key="4">
    <source>
        <dbReference type="Pfam" id="PF01420"/>
    </source>
</evidence>
<organism evidence="5 6">
    <name type="scientific">Finegoldia magna BVS033A4</name>
    <dbReference type="NCBI Taxonomy" id="866773"/>
    <lineage>
        <taxon>Bacteria</taxon>
        <taxon>Bacillati</taxon>
        <taxon>Bacillota</taxon>
        <taxon>Tissierellia</taxon>
        <taxon>Tissierellales</taxon>
        <taxon>Peptoniphilaceae</taxon>
        <taxon>Finegoldia</taxon>
    </lineage>
</organism>
<evidence type="ECO:0000256" key="3">
    <source>
        <dbReference type="ARBA" id="ARBA00023125"/>
    </source>
</evidence>
<keyword evidence="2" id="KW-0680">Restriction system</keyword>
<accession>E1L075</accession>
<comment type="caution">
    <text evidence="5">The sequence shown here is derived from an EMBL/GenBank/DDBJ whole genome shotgun (WGS) entry which is preliminary data.</text>
</comment>
<feature type="domain" description="Type I restriction modification DNA specificity" evidence="4">
    <location>
        <begin position="17"/>
        <end position="185"/>
    </location>
</feature>
<protein>
    <submittedName>
        <fullName evidence="5">Type I restriction modification DNA specificity domain protein</fullName>
    </submittedName>
</protein>
<evidence type="ECO:0000256" key="2">
    <source>
        <dbReference type="ARBA" id="ARBA00022747"/>
    </source>
</evidence>
<dbReference type="GO" id="GO:0009307">
    <property type="term" value="P:DNA restriction-modification system"/>
    <property type="evidence" value="ECO:0007669"/>
    <property type="project" value="UniProtKB-KW"/>
</dbReference>
<proteinExistence type="inferred from homology"/>
<dbReference type="InterPro" id="IPR044946">
    <property type="entry name" value="Restrct_endonuc_typeI_TRD_sf"/>
</dbReference>
<dbReference type="PANTHER" id="PTHR30408:SF12">
    <property type="entry name" value="TYPE I RESTRICTION ENZYME MJAVIII SPECIFICITY SUBUNIT"/>
    <property type="match status" value="1"/>
</dbReference>
<dbReference type="Pfam" id="PF01420">
    <property type="entry name" value="Methylase_S"/>
    <property type="match status" value="2"/>
</dbReference>
<sequence>MTRKMKDSGIEWIGEIPEDWEISKFKRYSKSAMGNTILKTDLEENNNKETIPVYSATQEDVVFGYIDENNVTVILKKNNLVIPARGNSIGFTKLVPYAKATCTQTTIFSRLNNINEKFVYYCSIAFKDSWFEFDQTAIPQITVQQVENNNIPICSIEEQCKITNFLSNKLENVKNIKIIITNQIENLENYKKSVITEAVTKGLDKNVEMKDSGIEWIGKIPKHWEIKNIKNLTLKSERGTSPSYIEDDTKSKVVNQATFSQGFFDKSNIKYSKIPTNNSRGLLKKGDVLIASTGGGVLGKTHFFIEDGEYVADGHITILRTDSLEQNSKILYYIFSVNYELINGILAKGSTNQTELQSEWLKSFKVPYAPIEEQIRIVNYLDEKCKLIDDSISLKKKQLETLEEYKKSLIYEYVTGKKEVKDGEET</sequence>